<sequence>YLKRAVNSTILRRLVRPEEIAAQVLFLLSDLSGGMTGQAVNVDAGAL</sequence>
<dbReference type="Gene3D" id="3.40.50.720">
    <property type="entry name" value="NAD(P)-binding Rossmann-like Domain"/>
    <property type="match status" value="1"/>
</dbReference>
<accession>A0A6G3WY64</accession>
<reference evidence="1" key="1">
    <citation type="submission" date="2020-01" db="EMBL/GenBank/DDBJ databases">
        <title>Insect and environment-associated Actinomycetes.</title>
        <authorList>
            <person name="Currrie C."/>
            <person name="Chevrette M."/>
            <person name="Carlson C."/>
            <person name="Stubbendieck R."/>
            <person name="Wendt-Pienkowski E."/>
        </authorList>
    </citation>
    <scope>NUCLEOTIDE SEQUENCE</scope>
    <source>
        <strain evidence="1">SID7499</strain>
    </source>
</reference>
<feature type="non-terminal residue" evidence="1">
    <location>
        <position position="1"/>
    </location>
</feature>
<gene>
    <name evidence="1" type="ORF">G3M58_28410</name>
</gene>
<dbReference type="AlphaFoldDB" id="A0A6G3WY64"/>
<name>A0A6G3WY64_9ACTN</name>
<organism evidence="1">
    <name type="scientific">Streptomyces sp. SID7499</name>
    <dbReference type="NCBI Taxonomy" id="2706086"/>
    <lineage>
        <taxon>Bacteria</taxon>
        <taxon>Bacillati</taxon>
        <taxon>Actinomycetota</taxon>
        <taxon>Actinomycetes</taxon>
        <taxon>Kitasatosporales</taxon>
        <taxon>Streptomycetaceae</taxon>
        <taxon>Streptomyces</taxon>
    </lineage>
</organism>
<dbReference type="InterPro" id="IPR036291">
    <property type="entry name" value="NAD(P)-bd_dom_sf"/>
</dbReference>
<dbReference type="EMBL" id="JAAGMN010002981">
    <property type="protein sequence ID" value="NEE10362.1"/>
    <property type="molecule type" value="Genomic_DNA"/>
</dbReference>
<comment type="caution">
    <text evidence="1">The sequence shown here is derived from an EMBL/GenBank/DDBJ whole genome shotgun (WGS) entry which is preliminary data.</text>
</comment>
<dbReference type="SUPFAM" id="SSF51735">
    <property type="entry name" value="NAD(P)-binding Rossmann-fold domains"/>
    <property type="match status" value="1"/>
</dbReference>
<dbReference type="Pfam" id="PF13561">
    <property type="entry name" value="adh_short_C2"/>
    <property type="match status" value="1"/>
</dbReference>
<dbReference type="InterPro" id="IPR002347">
    <property type="entry name" value="SDR_fam"/>
</dbReference>
<protein>
    <submittedName>
        <fullName evidence="1">SDR family oxidoreductase</fullName>
    </submittedName>
</protein>
<evidence type="ECO:0000313" key="1">
    <source>
        <dbReference type="EMBL" id="NEE10362.1"/>
    </source>
</evidence>
<proteinExistence type="predicted"/>